<name>A0A6I3LID5_9FLAO</name>
<proteinExistence type="predicted"/>
<protein>
    <submittedName>
        <fullName evidence="2">WG repeat-containing protein</fullName>
    </submittedName>
</protein>
<dbReference type="Proteomes" id="UP000438760">
    <property type="component" value="Unassembled WGS sequence"/>
</dbReference>
<accession>A0A6I3LID5</accession>
<dbReference type="SUPFAM" id="SSF69360">
    <property type="entry name" value="Cell wall binding repeat"/>
    <property type="match status" value="1"/>
</dbReference>
<organism evidence="2 3">
    <name type="scientific">Myroides albus</name>
    <dbReference type="NCBI Taxonomy" id="2562892"/>
    <lineage>
        <taxon>Bacteria</taxon>
        <taxon>Pseudomonadati</taxon>
        <taxon>Bacteroidota</taxon>
        <taxon>Flavobacteriia</taxon>
        <taxon>Flavobacteriales</taxon>
        <taxon>Flavobacteriaceae</taxon>
        <taxon>Myroides</taxon>
    </lineage>
</organism>
<dbReference type="PANTHER" id="PTHR37841">
    <property type="entry name" value="GLR2918 PROTEIN"/>
    <property type="match status" value="1"/>
</dbReference>
<feature type="chain" id="PRO_5026037472" evidence="1">
    <location>
        <begin position="21"/>
        <end position="215"/>
    </location>
</feature>
<keyword evidence="1" id="KW-0732">Signal</keyword>
<reference evidence="2 3" key="1">
    <citation type="submission" date="2019-11" db="EMBL/GenBank/DDBJ databases">
        <title>Genome of Strain BIT-d1.</title>
        <authorList>
            <person name="Yang Y."/>
        </authorList>
    </citation>
    <scope>NUCLEOTIDE SEQUENCE [LARGE SCALE GENOMIC DNA]</scope>
    <source>
        <strain evidence="2 3">BIT-d1</strain>
    </source>
</reference>
<keyword evidence="3" id="KW-1185">Reference proteome</keyword>
<sequence length="215" mass="24431">MKKIIAIGLFIGLYCNVSWAETIHAQLDIKSEITVKVDTVFIDLKNDPDFKFKNNLRWFQDSDLALFGIKKKTGELFMEPMFSQIESFVDNLSIVTFDDLQGAINNKGEIIIPFQYEELQTSSEGMIAFYENGLWGFFNTLGEVVIEPSFEYVGSFSDGLVLASKDNLFGYINKKGKIAIPFQYDYASNFEDGQAQVEVRFQSFIINKKGVKIAD</sequence>
<evidence type="ECO:0000256" key="1">
    <source>
        <dbReference type="SAM" id="SignalP"/>
    </source>
</evidence>
<dbReference type="Pfam" id="PF14903">
    <property type="entry name" value="WG_beta_rep"/>
    <property type="match status" value="2"/>
</dbReference>
<dbReference type="InterPro" id="IPR032774">
    <property type="entry name" value="WG_beta_rep"/>
</dbReference>
<gene>
    <name evidence="2" type="ORF">GJV76_02025</name>
</gene>
<dbReference type="RefSeq" id="WP_155090978.1">
    <property type="nucleotide sequence ID" value="NZ_CP102754.1"/>
</dbReference>
<dbReference type="OrthoDB" id="5464673at2"/>
<comment type="caution">
    <text evidence="2">The sequence shown here is derived from an EMBL/GenBank/DDBJ whole genome shotgun (WGS) entry which is preliminary data.</text>
</comment>
<evidence type="ECO:0000313" key="2">
    <source>
        <dbReference type="EMBL" id="MTG96930.1"/>
    </source>
</evidence>
<dbReference type="AlphaFoldDB" id="A0A6I3LID5"/>
<evidence type="ECO:0000313" key="3">
    <source>
        <dbReference type="Proteomes" id="UP000438760"/>
    </source>
</evidence>
<dbReference type="EMBL" id="WMJX01000002">
    <property type="protein sequence ID" value="MTG96930.1"/>
    <property type="molecule type" value="Genomic_DNA"/>
</dbReference>
<feature type="signal peptide" evidence="1">
    <location>
        <begin position="1"/>
        <end position="20"/>
    </location>
</feature>
<dbReference type="PANTHER" id="PTHR37841:SF1">
    <property type="entry name" value="DUF3298 DOMAIN-CONTAINING PROTEIN"/>
    <property type="match status" value="1"/>
</dbReference>